<organism evidence="2 3">
    <name type="scientific">Macrosiphum euphorbiae</name>
    <name type="common">potato aphid</name>
    <dbReference type="NCBI Taxonomy" id="13131"/>
    <lineage>
        <taxon>Eukaryota</taxon>
        <taxon>Metazoa</taxon>
        <taxon>Ecdysozoa</taxon>
        <taxon>Arthropoda</taxon>
        <taxon>Hexapoda</taxon>
        <taxon>Insecta</taxon>
        <taxon>Pterygota</taxon>
        <taxon>Neoptera</taxon>
        <taxon>Paraneoptera</taxon>
        <taxon>Hemiptera</taxon>
        <taxon>Sternorrhyncha</taxon>
        <taxon>Aphidomorpha</taxon>
        <taxon>Aphidoidea</taxon>
        <taxon>Aphididae</taxon>
        <taxon>Macrosiphini</taxon>
        <taxon>Macrosiphum</taxon>
    </lineage>
</organism>
<dbReference type="EMBL" id="CARXXK010001258">
    <property type="protein sequence ID" value="CAI6375064.1"/>
    <property type="molecule type" value="Genomic_DNA"/>
</dbReference>
<protein>
    <submittedName>
        <fullName evidence="2">Uncharacterized protein</fullName>
    </submittedName>
</protein>
<dbReference type="AlphaFoldDB" id="A0AAV0Y2B5"/>
<gene>
    <name evidence="2" type="ORF">MEUPH1_LOCUS28607</name>
</gene>
<dbReference type="Proteomes" id="UP001160148">
    <property type="component" value="Unassembled WGS sequence"/>
</dbReference>
<feature type="compositionally biased region" description="Pro residues" evidence="1">
    <location>
        <begin position="12"/>
        <end position="22"/>
    </location>
</feature>
<proteinExistence type="predicted"/>
<feature type="region of interest" description="Disordered" evidence="1">
    <location>
        <begin position="1"/>
        <end position="23"/>
    </location>
</feature>
<sequence>MMFQVSILTPSLPTPKPTPRKLPPLRSAALIVKVPAGATYEDTVRSLQQSGVNPDDYGATINGIRKTRGGDVMVDLGKSIK</sequence>
<name>A0AAV0Y2B5_9HEMI</name>
<evidence type="ECO:0000313" key="3">
    <source>
        <dbReference type="Proteomes" id="UP001160148"/>
    </source>
</evidence>
<evidence type="ECO:0000313" key="2">
    <source>
        <dbReference type="EMBL" id="CAI6375064.1"/>
    </source>
</evidence>
<comment type="caution">
    <text evidence="2">The sequence shown here is derived from an EMBL/GenBank/DDBJ whole genome shotgun (WGS) entry which is preliminary data.</text>
</comment>
<keyword evidence="3" id="KW-1185">Reference proteome</keyword>
<accession>A0AAV0Y2B5</accession>
<evidence type="ECO:0000256" key="1">
    <source>
        <dbReference type="SAM" id="MobiDB-lite"/>
    </source>
</evidence>
<reference evidence="2 3" key="1">
    <citation type="submission" date="2023-01" db="EMBL/GenBank/DDBJ databases">
        <authorList>
            <person name="Whitehead M."/>
        </authorList>
    </citation>
    <scope>NUCLEOTIDE SEQUENCE [LARGE SCALE GENOMIC DNA]</scope>
</reference>